<dbReference type="Pfam" id="PF03641">
    <property type="entry name" value="Lysine_decarbox"/>
    <property type="match status" value="1"/>
</dbReference>
<dbReference type="InterPro" id="IPR031100">
    <property type="entry name" value="LOG_fam"/>
</dbReference>
<dbReference type="NCBIfam" id="TIGR00730">
    <property type="entry name" value="Rossman fold protein, TIGR00730 family"/>
    <property type="match status" value="1"/>
</dbReference>
<dbReference type="AlphaFoldDB" id="A0A9D9GUH7"/>
<dbReference type="GO" id="GO:0008714">
    <property type="term" value="F:AMP nucleosidase activity"/>
    <property type="evidence" value="ECO:0007669"/>
    <property type="project" value="UniProtKB-EC"/>
</dbReference>
<comment type="similarity">
    <text evidence="2 3">Belongs to the LOG family.</text>
</comment>
<protein>
    <recommendedName>
        <fullName evidence="3">Cytokinin riboside 5'-monophosphate phosphoribohydrolase</fullName>
        <ecNumber evidence="3">3.2.2.n1</ecNumber>
    </recommendedName>
</protein>
<dbReference type="InterPro" id="IPR005269">
    <property type="entry name" value="LOG"/>
</dbReference>
<comment type="catalytic activity">
    <reaction evidence="1">
        <text>AMP + H2O = D-ribose 5-phosphate + adenine</text>
        <dbReference type="Rhea" id="RHEA:20129"/>
        <dbReference type="ChEBI" id="CHEBI:15377"/>
        <dbReference type="ChEBI" id="CHEBI:16708"/>
        <dbReference type="ChEBI" id="CHEBI:78346"/>
        <dbReference type="ChEBI" id="CHEBI:456215"/>
        <dbReference type="EC" id="3.2.2.4"/>
    </reaction>
</comment>
<dbReference type="GO" id="GO:0005829">
    <property type="term" value="C:cytosol"/>
    <property type="evidence" value="ECO:0007669"/>
    <property type="project" value="TreeGrafter"/>
</dbReference>
<evidence type="ECO:0000313" key="4">
    <source>
        <dbReference type="EMBL" id="MBO8424987.1"/>
    </source>
</evidence>
<reference evidence="4" key="1">
    <citation type="submission" date="2020-10" db="EMBL/GenBank/DDBJ databases">
        <authorList>
            <person name="Gilroy R."/>
        </authorList>
    </citation>
    <scope>NUCLEOTIDE SEQUENCE</scope>
    <source>
        <strain evidence="4">8207</strain>
    </source>
</reference>
<evidence type="ECO:0000256" key="2">
    <source>
        <dbReference type="ARBA" id="ARBA00006763"/>
    </source>
</evidence>
<dbReference type="SUPFAM" id="SSF102405">
    <property type="entry name" value="MCP/YpsA-like"/>
    <property type="match status" value="1"/>
</dbReference>
<gene>
    <name evidence="4" type="ORF">IAC69_00720</name>
</gene>
<reference evidence="4" key="2">
    <citation type="journal article" date="2021" name="PeerJ">
        <title>Extensive microbial diversity within the chicken gut microbiome revealed by metagenomics and culture.</title>
        <authorList>
            <person name="Gilroy R."/>
            <person name="Ravi A."/>
            <person name="Getino M."/>
            <person name="Pursley I."/>
            <person name="Horton D.L."/>
            <person name="Alikhan N.F."/>
            <person name="Baker D."/>
            <person name="Gharbi K."/>
            <person name="Hall N."/>
            <person name="Watson M."/>
            <person name="Adriaenssens E.M."/>
            <person name="Foster-Nyarko E."/>
            <person name="Jarju S."/>
            <person name="Secka A."/>
            <person name="Antonio M."/>
            <person name="Oren A."/>
            <person name="Chaudhuri R.R."/>
            <person name="La Ragione R."/>
            <person name="Hildebrand F."/>
            <person name="Pallen M.J."/>
        </authorList>
    </citation>
    <scope>NUCLEOTIDE SEQUENCE</scope>
    <source>
        <strain evidence="4">8207</strain>
    </source>
</reference>
<keyword evidence="3" id="KW-0378">Hydrolase</keyword>
<evidence type="ECO:0000256" key="1">
    <source>
        <dbReference type="ARBA" id="ARBA00000274"/>
    </source>
</evidence>
<dbReference type="Proteomes" id="UP000823630">
    <property type="component" value="Unassembled WGS sequence"/>
</dbReference>
<dbReference type="PANTHER" id="PTHR31223">
    <property type="entry name" value="LOG FAMILY PROTEIN YJL055W"/>
    <property type="match status" value="1"/>
</dbReference>
<dbReference type="GO" id="GO:0009691">
    <property type="term" value="P:cytokinin biosynthetic process"/>
    <property type="evidence" value="ECO:0007669"/>
    <property type="project" value="UniProtKB-UniRule"/>
</dbReference>
<evidence type="ECO:0000313" key="5">
    <source>
        <dbReference type="Proteomes" id="UP000823630"/>
    </source>
</evidence>
<organism evidence="4 5">
    <name type="scientific">Candidatus Enterousia avistercoris</name>
    <dbReference type="NCBI Taxonomy" id="2840788"/>
    <lineage>
        <taxon>Bacteria</taxon>
        <taxon>Pseudomonadati</taxon>
        <taxon>Pseudomonadota</taxon>
        <taxon>Alphaproteobacteria</taxon>
        <taxon>Candidatus Enterousia</taxon>
    </lineage>
</organism>
<accession>A0A9D9GUH7</accession>
<dbReference type="EMBL" id="JADINC010000013">
    <property type="protein sequence ID" value="MBO8424987.1"/>
    <property type="molecule type" value="Genomic_DNA"/>
</dbReference>
<dbReference type="Gene3D" id="3.40.50.450">
    <property type="match status" value="1"/>
</dbReference>
<dbReference type="PANTHER" id="PTHR31223:SF70">
    <property type="entry name" value="LOG FAMILY PROTEIN YJL055W"/>
    <property type="match status" value="1"/>
</dbReference>
<dbReference type="EC" id="3.2.2.n1" evidence="3"/>
<keyword evidence="3" id="KW-0203">Cytokinin biosynthesis</keyword>
<sequence length="186" mass="20370">MTGRLKSIAVYCGHQFGTNPDFARHAAQIGEFLGENNIRMVFGGGDVGLMGTVATAALDAGGHVIGVSTNNVIEKQEPVHTGVDVEVVDGVNERKQKMFELSDAFIILPGGIGTLNELTDIMTMQQIGESKKPLFFLNTASFWAPFARLFIHMQKCGFIESIHDYNIHVARTPSELITKIINYKSE</sequence>
<proteinExistence type="inferred from homology"/>
<name>A0A9D9GUH7_9PROT</name>
<comment type="caution">
    <text evidence="4">The sequence shown here is derived from an EMBL/GenBank/DDBJ whole genome shotgun (WGS) entry which is preliminary data.</text>
</comment>
<evidence type="ECO:0000256" key="3">
    <source>
        <dbReference type="RuleBase" id="RU363015"/>
    </source>
</evidence>